<dbReference type="Proteomes" id="UP000464178">
    <property type="component" value="Chromosome"/>
</dbReference>
<evidence type="ECO:0000313" key="2">
    <source>
        <dbReference type="Proteomes" id="UP000464178"/>
    </source>
</evidence>
<evidence type="ECO:0000313" key="1">
    <source>
        <dbReference type="EMBL" id="VTR92805.1"/>
    </source>
</evidence>
<organism evidence="1 2">
    <name type="scientific">Gemmata massiliana</name>
    <dbReference type="NCBI Taxonomy" id="1210884"/>
    <lineage>
        <taxon>Bacteria</taxon>
        <taxon>Pseudomonadati</taxon>
        <taxon>Planctomycetota</taxon>
        <taxon>Planctomycetia</taxon>
        <taxon>Gemmatales</taxon>
        <taxon>Gemmataceae</taxon>
        <taxon>Gemmata</taxon>
    </lineage>
</organism>
<protein>
    <submittedName>
        <fullName evidence="1">Uncharacterized protein</fullName>
    </submittedName>
</protein>
<reference evidence="1 2" key="1">
    <citation type="submission" date="2019-05" db="EMBL/GenBank/DDBJ databases">
        <authorList>
            <consortium name="Science for Life Laboratories"/>
        </authorList>
    </citation>
    <scope>NUCLEOTIDE SEQUENCE [LARGE SCALE GENOMIC DNA]</scope>
    <source>
        <strain evidence="1">Soil9</strain>
    </source>
</reference>
<accession>A0A6P2CXD2</accession>
<dbReference type="RefSeq" id="WP_162667618.1">
    <property type="nucleotide sequence ID" value="NZ_LR593886.1"/>
</dbReference>
<proteinExistence type="predicted"/>
<name>A0A6P2CXD2_9BACT</name>
<dbReference type="KEGG" id="gms:SOIL9_49090"/>
<keyword evidence="2" id="KW-1185">Reference proteome</keyword>
<gene>
    <name evidence="1" type="ORF">SOIL9_49090</name>
</gene>
<dbReference type="AlphaFoldDB" id="A0A6P2CXD2"/>
<sequence>MSEPVKRGRSGIGCPRCGGVVWKVTKTRSIPGRLVRLRTCKGCFLRVRTREVMEATIGQDKCRQ</sequence>
<dbReference type="EMBL" id="LR593886">
    <property type="protein sequence ID" value="VTR92805.1"/>
    <property type="molecule type" value="Genomic_DNA"/>
</dbReference>